<protein>
    <submittedName>
        <fullName evidence="2">Uncharacterized protein</fullName>
    </submittedName>
</protein>
<feature type="non-terminal residue" evidence="2">
    <location>
        <position position="1"/>
    </location>
</feature>
<dbReference type="EMBL" id="CADCTL010000182">
    <property type="protein sequence ID" value="CAA9261635.1"/>
    <property type="molecule type" value="Genomic_DNA"/>
</dbReference>
<name>A0A6J4IXE6_9PROT</name>
<reference evidence="2" key="1">
    <citation type="submission" date="2020-02" db="EMBL/GenBank/DDBJ databases">
        <authorList>
            <person name="Meier V. D."/>
        </authorList>
    </citation>
    <scope>NUCLEOTIDE SEQUENCE</scope>
    <source>
        <strain evidence="2">AVDCRST_MAG04</strain>
    </source>
</reference>
<organism evidence="2">
    <name type="scientific">uncultured Acetobacteraceae bacterium</name>
    <dbReference type="NCBI Taxonomy" id="169975"/>
    <lineage>
        <taxon>Bacteria</taxon>
        <taxon>Pseudomonadati</taxon>
        <taxon>Pseudomonadota</taxon>
        <taxon>Alphaproteobacteria</taxon>
        <taxon>Acetobacterales</taxon>
        <taxon>Acetobacteraceae</taxon>
        <taxon>environmental samples</taxon>
    </lineage>
</organism>
<feature type="non-terminal residue" evidence="2">
    <location>
        <position position="98"/>
    </location>
</feature>
<sequence length="98" mass="10812">GRRQHRRLARHDLLHHQLRAPGLEGDPHPRHLGHLQAHVRHHGDGLLALARLRADARAMAADRDQRHLPGPFGLHLRDEGAAPAAEGGGGERARPHDL</sequence>
<feature type="compositionally biased region" description="Basic and acidic residues" evidence="1">
    <location>
        <begin position="89"/>
        <end position="98"/>
    </location>
</feature>
<gene>
    <name evidence="2" type="ORF">AVDCRST_MAG04-2598</name>
</gene>
<feature type="region of interest" description="Disordered" evidence="1">
    <location>
        <begin position="62"/>
        <end position="98"/>
    </location>
</feature>
<evidence type="ECO:0000256" key="1">
    <source>
        <dbReference type="SAM" id="MobiDB-lite"/>
    </source>
</evidence>
<evidence type="ECO:0000313" key="2">
    <source>
        <dbReference type="EMBL" id="CAA9261635.1"/>
    </source>
</evidence>
<dbReference type="AlphaFoldDB" id="A0A6J4IXE6"/>
<proteinExistence type="predicted"/>
<accession>A0A6J4IXE6</accession>